<evidence type="ECO:0008006" key="4">
    <source>
        <dbReference type="Google" id="ProtNLM"/>
    </source>
</evidence>
<feature type="signal peptide" evidence="1">
    <location>
        <begin position="1"/>
        <end position="21"/>
    </location>
</feature>
<evidence type="ECO:0000313" key="2">
    <source>
        <dbReference type="EMBL" id="MCL6296061.1"/>
    </source>
</evidence>
<comment type="caution">
    <text evidence="2">The sequence shown here is derived from an EMBL/GenBank/DDBJ whole genome shotgun (WGS) entry which is preliminary data.</text>
</comment>
<feature type="chain" id="PRO_5045525894" description="Nicotinate-nucleotide adenylyltransferase" evidence="1">
    <location>
        <begin position="22"/>
        <end position="184"/>
    </location>
</feature>
<keyword evidence="3" id="KW-1185">Reference proteome</keyword>
<keyword evidence="1" id="KW-0732">Signal</keyword>
<gene>
    <name evidence="2" type="ORF">M3P09_13700</name>
</gene>
<dbReference type="EMBL" id="JAMFLZ010000006">
    <property type="protein sequence ID" value="MCL6296061.1"/>
    <property type="molecule type" value="Genomic_DNA"/>
</dbReference>
<proteinExistence type="predicted"/>
<evidence type="ECO:0000313" key="3">
    <source>
        <dbReference type="Proteomes" id="UP001165381"/>
    </source>
</evidence>
<organism evidence="2 3">
    <name type="scientific">Jejuia spongiicola</name>
    <dbReference type="NCBI Taxonomy" id="2942207"/>
    <lineage>
        <taxon>Bacteria</taxon>
        <taxon>Pseudomonadati</taxon>
        <taxon>Bacteroidota</taxon>
        <taxon>Flavobacteriia</taxon>
        <taxon>Flavobacteriales</taxon>
        <taxon>Flavobacteriaceae</taxon>
        <taxon>Jejuia</taxon>
    </lineage>
</organism>
<accession>A0ABT0QGF4</accession>
<dbReference type="RefSeq" id="WP_249973571.1">
    <property type="nucleotide sequence ID" value="NZ_JAMFLZ010000006.1"/>
</dbReference>
<dbReference type="Proteomes" id="UP001165381">
    <property type="component" value="Unassembled WGS sequence"/>
</dbReference>
<sequence length="184" mass="21588">MRTLILSIVCLLTLNKLVAQQSNLAFLDTNTIETENLVSNNYTPALTRPNSIYLKEHYETSFSRIVKQWRKRIVNYILKDVSVFDNSEKATYRIIFKNKQVNIIANYDNNGKILSTNEAYKNIKIPFELRRKISKAHPNYAYLKNSYHVTYSNENGIEKEYYKIQIGKGNKEVTLKYNENFKSI</sequence>
<name>A0ABT0QGF4_9FLAO</name>
<protein>
    <recommendedName>
        <fullName evidence="4">Nicotinate-nucleotide adenylyltransferase</fullName>
    </recommendedName>
</protein>
<reference evidence="2" key="1">
    <citation type="submission" date="2022-05" db="EMBL/GenBank/DDBJ databases">
        <authorList>
            <person name="Park J.-S."/>
        </authorList>
    </citation>
    <scope>NUCLEOTIDE SEQUENCE</scope>
    <source>
        <strain evidence="2">2012CJ34-3</strain>
    </source>
</reference>
<evidence type="ECO:0000256" key="1">
    <source>
        <dbReference type="SAM" id="SignalP"/>
    </source>
</evidence>